<name>A0A0N7CCI5_9CAUD</name>
<protein>
    <submittedName>
        <fullName evidence="1">Uncharacterized protein</fullName>
    </submittedName>
</protein>
<reference evidence="1 2" key="1">
    <citation type="journal article" date="2016" name="Virus Genes">
        <title>Genomic characterization of Salmonella bacteriophages isolated from India.</title>
        <authorList>
            <person name="Karpe Y.A."/>
            <person name="Kanade G.D."/>
            <person name="Pingale K.D."/>
            <person name="Arankalle V.A."/>
            <person name="Banerjee K."/>
        </authorList>
    </citation>
    <scope>NUCLEOTIDE SEQUENCE [LARGE SCALE GENOMIC DNA]</scope>
</reference>
<gene>
    <name evidence="1" type="ORF">SP38_13</name>
</gene>
<sequence>MTPQYKILVTSRCYAYGQGEAISVHTVVVDFENKEQADLAFYNMQQSTAPADIGVKQVYTKLY</sequence>
<dbReference type="Proteomes" id="UP000201337">
    <property type="component" value="Segment"/>
</dbReference>
<evidence type="ECO:0000313" key="2">
    <source>
        <dbReference type="Proteomes" id="UP000201337"/>
    </source>
</evidence>
<dbReference type="GeneID" id="26683723"/>
<dbReference type="EMBL" id="KR296692">
    <property type="protein sequence ID" value="AKJ73615.1"/>
    <property type="molecule type" value="Genomic_DNA"/>
</dbReference>
<proteinExistence type="predicted"/>
<dbReference type="KEGG" id="vg:26683723"/>
<dbReference type="OrthoDB" id="22958at10239"/>
<evidence type="ECO:0000313" key="1">
    <source>
        <dbReference type="EMBL" id="AKJ73615.1"/>
    </source>
</evidence>
<organism evidence="1 2">
    <name type="scientific">Salmonella phage 38</name>
    <dbReference type="NCBI Taxonomy" id="1654891"/>
    <lineage>
        <taxon>Viruses</taxon>
        <taxon>Duplodnaviria</taxon>
        <taxon>Heunggongvirae</taxon>
        <taxon>Uroviricota</taxon>
        <taxon>Caudoviricetes</taxon>
        <taxon>Pantevenvirales</taxon>
        <taxon>Ackermannviridae</taxon>
        <taxon>Cvivirinae</taxon>
        <taxon>Kuttervirus</taxon>
        <taxon>Kuttervirus kv38</taxon>
    </lineage>
</organism>
<dbReference type="RefSeq" id="YP_009220757.1">
    <property type="nucleotide sequence ID" value="NC_029042.1"/>
</dbReference>
<accession>A0A0N7CCI5</accession>
<keyword evidence="2" id="KW-1185">Reference proteome</keyword>